<dbReference type="Proteomes" id="UP000199058">
    <property type="component" value="Unassembled WGS sequence"/>
</dbReference>
<dbReference type="SMART" id="SM00028">
    <property type="entry name" value="TPR"/>
    <property type="match status" value="8"/>
</dbReference>
<sequence>MIAQSTVKPDSRQMRNLYFSLIACYRSCFNCIFALLLVSLLTACASSQPAETSTNAGQPVESTSLYIHDRDTQLPEVQGLNQNLVFGLLSAELAGQRNQLNYALETYLQLAIETRDPGLAERATWIAQFARQPQQALQAAILWANTAPNNPDAQRTAAGLLLQNEHYLEAFDHLLRYERLGGESNYSLLAGHLAESANPVIGELYKLMLQESQQREEPTTDLLTALALLSEESGNLELAKQHLNQALGKEPNNVRALQLRARIYRQQGRVEAAQQLLEEALHENPEEVRLWLELARTQLQNQQLEAAEQSFERIISLQPDNPQIRLALARIQLETEQFEAARTSLLALTDDELLADQAYIHLAELAEREGQIEQALDYYYRVQGGQALLEAARARVDILTARSQHQEALEYLNSLRLSNPELTTPLTLQGEQLHRQQERFEEAIKWIDQGRKLLPDNQESLRLLYARALLNYELKQLDAMEADLRLLLATDPDNAMALNALGYTLVNLTDDRIEEGLELIKKAYQQNPESPEILDSLGWALYRLGRLEEAREYLEEAFQRLPDEEIAAHLAETLWDLGENLEARNLLYQMLDSQEATPTIDDLLQRRPQLIPQP</sequence>
<organism evidence="3 4">
    <name type="scientific">Marinospirillum celere</name>
    <dbReference type="NCBI Taxonomy" id="1122252"/>
    <lineage>
        <taxon>Bacteria</taxon>
        <taxon>Pseudomonadati</taxon>
        <taxon>Pseudomonadota</taxon>
        <taxon>Gammaproteobacteria</taxon>
        <taxon>Oceanospirillales</taxon>
        <taxon>Oceanospirillaceae</taxon>
        <taxon>Marinospirillum</taxon>
    </lineage>
</organism>
<proteinExistence type="predicted"/>
<dbReference type="AlphaFoldDB" id="A0A1I1FUY6"/>
<dbReference type="PROSITE" id="PS50005">
    <property type="entry name" value="TPR"/>
    <property type="match status" value="4"/>
</dbReference>
<dbReference type="EMBL" id="FOLH01000002">
    <property type="protein sequence ID" value="SFC03359.1"/>
    <property type="molecule type" value="Genomic_DNA"/>
</dbReference>
<evidence type="ECO:0000313" key="3">
    <source>
        <dbReference type="EMBL" id="SFC03359.1"/>
    </source>
</evidence>
<keyword evidence="4" id="KW-1185">Reference proteome</keyword>
<evidence type="ECO:0000256" key="2">
    <source>
        <dbReference type="SAM" id="SignalP"/>
    </source>
</evidence>
<feature type="repeat" description="TPR" evidence="1">
    <location>
        <begin position="288"/>
        <end position="321"/>
    </location>
</feature>
<feature type="signal peptide" evidence="2">
    <location>
        <begin position="1"/>
        <end position="45"/>
    </location>
</feature>
<dbReference type="Pfam" id="PF14559">
    <property type="entry name" value="TPR_19"/>
    <property type="match status" value="1"/>
</dbReference>
<keyword evidence="2" id="KW-0732">Signal</keyword>
<feature type="repeat" description="TPR" evidence="1">
    <location>
        <begin position="254"/>
        <end position="287"/>
    </location>
</feature>
<evidence type="ECO:0000256" key="1">
    <source>
        <dbReference type="PROSITE-ProRule" id="PRU00339"/>
    </source>
</evidence>
<dbReference type="SUPFAM" id="SSF48452">
    <property type="entry name" value="TPR-like"/>
    <property type="match status" value="2"/>
</dbReference>
<protein>
    <submittedName>
        <fullName evidence="3">Tetratricopeptide repeat-containing protein</fullName>
    </submittedName>
</protein>
<gene>
    <name evidence="3" type="ORF">SAMN05660443_1236</name>
</gene>
<feature type="repeat" description="TPR" evidence="1">
    <location>
        <begin position="531"/>
        <end position="564"/>
    </location>
</feature>
<accession>A0A1I1FUY6</accession>
<dbReference type="PANTHER" id="PTHR12558:SF33">
    <property type="entry name" value="BLL7664 PROTEIN"/>
    <property type="match status" value="1"/>
</dbReference>
<dbReference type="InterPro" id="IPR011990">
    <property type="entry name" value="TPR-like_helical_dom_sf"/>
</dbReference>
<name>A0A1I1FUY6_9GAMM</name>
<dbReference type="InterPro" id="IPR019734">
    <property type="entry name" value="TPR_rpt"/>
</dbReference>
<evidence type="ECO:0000313" key="4">
    <source>
        <dbReference type="Proteomes" id="UP000199058"/>
    </source>
</evidence>
<dbReference type="PANTHER" id="PTHR12558">
    <property type="entry name" value="CELL DIVISION CYCLE 16,23,27"/>
    <property type="match status" value="1"/>
</dbReference>
<dbReference type="OrthoDB" id="9766710at2"/>
<feature type="repeat" description="TPR" evidence="1">
    <location>
        <begin position="220"/>
        <end position="253"/>
    </location>
</feature>
<feature type="chain" id="PRO_5011704156" evidence="2">
    <location>
        <begin position="46"/>
        <end position="614"/>
    </location>
</feature>
<dbReference type="STRING" id="1122252.SAMN05660443_1236"/>
<dbReference type="Gene3D" id="1.25.40.10">
    <property type="entry name" value="Tetratricopeptide repeat domain"/>
    <property type="match status" value="3"/>
</dbReference>
<dbReference type="Pfam" id="PF13432">
    <property type="entry name" value="TPR_16"/>
    <property type="match status" value="2"/>
</dbReference>
<keyword evidence="1" id="KW-0802">TPR repeat</keyword>
<reference evidence="3 4" key="1">
    <citation type="submission" date="2016-10" db="EMBL/GenBank/DDBJ databases">
        <authorList>
            <person name="de Groot N.N."/>
        </authorList>
    </citation>
    <scope>NUCLEOTIDE SEQUENCE [LARGE SCALE GENOMIC DNA]</scope>
    <source>
        <strain evidence="3 4">DSM 18438</strain>
    </source>
</reference>